<dbReference type="Pfam" id="PF02467">
    <property type="entry name" value="Whib"/>
    <property type="match status" value="1"/>
</dbReference>
<dbReference type="GO" id="GO:0035731">
    <property type="term" value="F:dinitrosyl-iron complex binding"/>
    <property type="evidence" value="ECO:0007669"/>
    <property type="project" value="UniProtKB-UniRule"/>
</dbReference>
<comment type="caution">
    <text evidence="12">The sequence shown here is derived from an EMBL/GenBank/DDBJ whole genome shotgun (WGS) entry which is preliminary data.</text>
</comment>
<keyword evidence="8 11" id="KW-0238">DNA-binding</keyword>
<evidence type="ECO:0000256" key="7">
    <source>
        <dbReference type="ARBA" id="ARBA00023015"/>
    </source>
</evidence>
<dbReference type="GO" id="GO:0005737">
    <property type="term" value="C:cytoplasm"/>
    <property type="evidence" value="ECO:0007669"/>
    <property type="project" value="UniProtKB-SubCell"/>
</dbReference>
<proteinExistence type="inferred from homology"/>
<evidence type="ECO:0000256" key="3">
    <source>
        <dbReference type="ARBA" id="ARBA00022485"/>
    </source>
</evidence>
<dbReference type="EMBL" id="NCXO01000008">
    <property type="protein sequence ID" value="OSC34761.1"/>
    <property type="molecule type" value="Genomic_DNA"/>
</dbReference>
<comment type="subcellular location">
    <subcellularLocation>
        <location evidence="1 11">Cytoplasm</location>
    </subcellularLocation>
</comment>
<name>A0A7I7SC69_9MYCO</name>
<keyword evidence="13" id="KW-1185">Reference proteome</keyword>
<dbReference type="Proteomes" id="UP000193577">
    <property type="component" value="Unassembled WGS sequence"/>
</dbReference>
<dbReference type="GO" id="GO:0046872">
    <property type="term" value="F:metal ion binding"/>
    <property type="evidence" value="ECO:0007669"/>
    <property type="project" value="UniProtKB-KW"/>
</dbReference>
<feature type="binding site" evidence="11">
    <location>
        <position position="77"/>
    </location>
    <ligand>
        <name>[4Fe-4S] cluster</name>
        <dbReference type="ChEBI" id="CHEBI:49883"/>
    </ligand>
</feature>
<evidence type="ECO:0000256" key="10">
    <source>
        <dbReference type="ARBA" id="ARBA00023163"/>
    </source>
</evidence>
<reference evidence="12 13" key="1">
    <citation type="submission" date="2017-04" db="EMBL/GenBank/DDBJ databases">
        <title>The new phylogeny of genus Mycobacterium.</title>
        <authorList>
            <person name="Tortoli E."/>
            <person name="Trovato A."/>
            <person name="Cirillo D.M."/>
        </authorList>
    </citation>
    <scope>NUCLEOTIDE SEQUENCE [LARGE SCALE GENOMIC DNA]</scope>
    <source>
        <strain evidence="12 13">KCTC 19819</strain>
    </source>
</reference>
<dbReference type="GO" id="GO:0051539">
    <property type="term" value="F:4 iron, 4 sulfur cluster binding"/>
    <property type="evidence" value="ECO:0007669"/>
    <property type="project" value="UniProtKB-UniRule"/>
</dbReference>
<keyword evidence="3 11" id="KW-0004">4Fe-4S</keyword>
<keyword evidence="6 11" id="KW-0411">Iron-sulfur</keyword>
<dbReference type="GO" id="GO:0003677">
    <property type="term" value="F:DNA binding"/>
    <property type="evidence" value="ECO:0007669"/>
    <property type="project" value="UniProtKB-UniRule"/>
</dbReference>
<evidence type="ECO:0000256" key="2">
    <source>
        <dbReference type="ARBA" id="ARBA00006597"/>
    </source>
</evidence>
<evidence type="ECO:0000256" key="11">
    <source>
        <dbReference type="HAMAP-Rule" id="MF_01479"/>
    </source>
</evidence>
<comment type="PTM">
    <text evidence="11">Upon Fe-S cluster removal intramolecular disulfide bonds are formed.</text>
</comment>
<evidence type="ECO:0000256" key="8">
    <source>
        <dbReference type="ARBA" id="ARBA00023125"/>
    </source>
</evidence>
<comment type="PTM">
    <text evidence="11">The Fe-S cluster can be nitrosylated by nitric oxide (NO).</text>
</comment>
<feature type="binding site" evidence="11">
    <location>
        <position position="83"/>
    </location>
    <ligand>
        <name>[4Fe-4S] cluster</name>
        <dbReference type="ChEBI" id="CHEBI:49883"/>
    </ligand>
</feature>
<evidence type="ECO:0000256" key="4">
    <source>
        <dbReference type="ARBA" id="ARBA00022723"/>
    </source>
</evidence>
<dbReference type="GO" id="GO:0045454">
    <property type="term" value="P:cell redox homeostasis"/>
    <property type="evidence" value="ECO:0007669"/>
    <property type="project" value="TreeGrafter"/>
</dbReference>
<comment type="cofactor">
    <cofactor evidence="11">
        <name>[4Fe-4S] cluster</name>
        <dbReference type="ChEBI" id="CHEBI:49883"/>
    </cofactor>
    <text evidence="11">Binds 1 [4Fe-4S] cluster per subunit. Following nitrosylation of the [4Fe-4S] cluster binds 1 [4Fe-8(NO)] cluster per subunit.</text>
</comment>
<keyword evidence="10 11" id="KW-0804">Transcription</keyword>
<keyword evidence="9 11" id="KW-1015">Disulfide bond</keyword>
<dbReference type="PANTHER" id="PTHR38839">
    <property type="entry name" value="TRANSCRIPTIONAL REGULATOR WHID-RELATED"/>
    <property type="match status" value="1"/>
</dbReference>
<dbReference type="InterPro" id="IPR003482">
    <property type="entry name" value="Whib"/>
</dbReference>
<keyword evidence="11" id="KW-0963">Cytoplasm</keyword>
<evidence type="ECO:0000256" key="5">
    <source>
        <dbReference type="ARBA" id="ARBA00023004"/>
    </source>
</evidence>
<feature type="binding site" evidence="11">
    <location>
        <position position="45"/>
    </location>
    <ligand>
        <name>[4Fe-4S] cluster</name>
        <dbReference type="ChEBI" id="CHEBI:49883"/>
    </ligand>
</feature>
<evidence type="ECO:0000256" key="1">
    <source>
        <dbReference type="ARBA" id="ARBA00004496"/>
    </source>
</evidence>
<dbReference type="GO" id="GO:0047134">
    <property type="term" value="F:protein-disulfide reductase [NAD(P)H] activity"/>
    <property type="evidence" value="ECO:0007669"/>
    <property type="project" value="TreeGrafter"/>
</dbReference>
<comment type="function">
    <text evidence="11">Acts as a transcriptional regulator. Probably redox-responsive. The apo- but not holo-form probably binds DNA.</text>
</comment>
<keyword evidence="4 11" id="KW-0479">Metal-binding</keyword>
<protein>
    <recommendedName>
        <fullName evidence="11">Transcriptional regulator WhiB</fullName>
    </recommendedName>
</protein>
<evidence type="ECO:0000256" key="6">
    <source>
        <dbReference type="ARBA" id="ARBA00023014"/>
    </source>
</evidence>
<dbReference type="AlphaFoldDB" id="A0A7I7SC69"/>
<accession>A0A7I7SC69</accession>
<evidence type="ECO:0000256" key="9">
    <source>
        <dbReference type="ARBA" id="ARBA00023157"/>
    </source>
</evidence>
<dbReference type="PROSITE" id="PS51674">
    <property type="entry name" value="4FE4S_WBL"/>
    <property type="match status" value="1"/>
</dbReference>
<sequence>METLTAPVIDHDMDADEDDSESRHWQWQWERLAKLSTEWMERAACAGLADQTNDAWFPPVGNAKAKTKMARRICASCPVRAECLNYAIEGRIEHGVWGGLTKGERRKVMRDRRGEQRSA</sequence>
<comment type="similarity">
    <text evidence="2 11">Belongs to the WhiB family.</text>
</comment>
<evidence type="ECO:0000313" key="13">
    <source>
        <dbReference type="Proteomes" id="UP000193577"/>
    </source>
</evidence>
<keyword evidence="5 11" id="KW-0408">Iron</keyword>
<dbReference type="InterPro" id="IPR034768">
    <property type="entry name" value="4FE4S_WBL"/>
</dbReference>
<evidence type="ECO:0000313" key="12">
    <source>
        <dbReference type="EMBL" id="OSC34761.1"/>
    </source>
</evidence>
<feature type="binding site" evidence="11">
    <location>
        <position position="74"/>
    </location>
    <ligand>
        <name>[4Fe-4S] cluster</name>
        <dbReference type="ChEBI" id="CHEBI:49883"/>
    </ligand>
</feature>
<keyword evidence="7 11" id="KW-0805">Transcription regulation</keyword>
<organism evidence="12 13">
    <name type="scientific">Mycolicibacillus koreensis</name>
    <dbReference type="NCBI Taxonomy" id="1069220"/>
    <lineage>
        <taxon>Bacteria</taxon>
        <taxon>Bacillati</taxon>
        <taxon>Actinomycetota</taxon>
        <taxon>Actinomycetes</taxon>
        <taxon>Mycobacteriales</taxon>
        <taxon>Mycobacteriaceae</taxon>
        <taxon>Mycolicibacillus</taxon>
    </lineage>
</organism>
<dbReference type="OrthoDB" id="5192305at2"/>
<dbReference type="GO" id="GO:0045892">
    <property type="term" value="P:negative regulation of DNA-templated transcription"/>
    <property type="evidence" value="ECO:0007669"/>
    <property type="project" value="TreeGrafter"/>
</dbReference>
<dbReference type="HAMAP" id="MF_01479">
    <property type="entry name" value="WhiB"/>
    <property type="match status" value="1"/>
</dbReference>
<dbReference type="RefSeq" id="WP_085302800.1">
    <property type="nucleotide sequence ID" value="NZ_AP022594.1"/>
</dbReference>
<gene>
    <name evidence="11" type="primary">whiB</name>
    <name evidence="12" type="ORF">B8W67_05805</name>
</gene>